<evidence type="ECO:0000256" key="1">
    <source>
        <dbReference type="ARBA" id="ARBA00022553"/>
    </source>
</evidence>
<evidence type="ECO:0000259" key="3">
    <source>
        <dbReference type="PROSITE" id="PS50110"/>
    </source>
</evidence>
<dbReference type="PANTHER" id="PTHR44591">
    <property type="entry name" value="STRESS RESPONSE REGULATOR PROTEIN 1"/>
    <property type="match status" value="1"/>
</dbReference>
<protein>
    <submittedName>
        <fullName evidence="4">Two-component system response regulator</fullName>
    </submittedName>
</protein>
<dbReference type="InterPro" id="IPR001789">
    <property type="entry name" value="Sig_transdc_resp-reg_receiver"/>
</dbReference>
<sequence>MNAKRAEILVVESPGSELHGMVKSLENEFFVEEVSSGQRALEIVREKDKSPCVVLIETALEDTSGYQVCEQLKQQPGAEHTDVILMNNEASLSDKLKGYDAGASDFITGKAAPEEVVRKIKLAASRDWQLEQAEAEKQAAMDTAMTAIVNAGEQASIIHFMRESFKCESVNSLAQLIVETAAGFGLSTSVQIETPTGTVSATSNGNISPLETQLLTTFQKVGRIHQRGQRLILSYGMISQLIKNMPVDDDDKCGRFRDHFAVILEGAVSRLKALFILQELDEVLVETNESLASLSDLQSRQKKKNVDIMARMQEDILNNFFNYGLTEEQEKVLLTIIEGYSDEIFRVYEEGMTTDSKLSSIAQRIQQATQQNS</sequence>
<dbReference type="PANTHER" id="PTHR44591:SF3">
    <property type="entry name" value="RESPONSE REGULATORY DOMAIN-CONTAINING PROTEIN"/>
    <property type="match status" value="1"/>
</dbReference>
<comment type="caution">
    <text evidence="2">Lacks conserved residue(s) required for the propagation of feature annotation.</text>
</comment>
<accession>A0ABV7JU05</accession>
<dbReference type="SMART" id="SM00448">
    <property type="entry name" value="REC"/>
    <property type="match status" value="1"/>
</dbReference>
<name>A0ABV7JU05_9ALTE</name>
<evidence type="ECO:0000313" key="5">
    <source>
        <dbReference type="Proteomes" id="UP001595477"/>
    </source>
</evidence>
<proteinExistence type="predicted"/>
<keyword evidence="5" id="KW-1185">Reference proteome</keyword>
<evidence type="ECO:0000313" key="4">
    <source>
        <dbReference type="EMBL" id="MFC3200702.1"/>
    </source>
</evidence>
<dbReference type="RefSeq" id="WP_123326734.1">
    <property type="nucleotide sequence ID" value="NZ_JBHRSX010000007.1"/>
</dbReference>
<dbReference type="InterPro" id="IPR011006">
    <property type="entry name" value="CheY-like_superfamily"/>
</dbReference>
<dbReference type="EMBL" id="JBHRSX010000007">
    <property type="protein sequence ID" value="MFC3200702.1"/>
    <property type="molecule type" value="Genomic_DNA"/>
</dbReference>
<dbReference type="InterPro" id="IPR050595">
    <property type="entry name" value="Bact_response_regulator"/>
</dbReference>
<dbReference type="Gene3D" id="3.40.50.2300">
    <property type="match status" value="1"/>
</dbReference>
<comment type="caution">
    <text evidence="4">The sequence shown here is derived from an EMBL/GenBank/DDBJ whole genome shotgun (WGS) entry which is preliminary data.</text>
</comment>
<dbReference type="PROSITE" id="PS50110">
    <property type="entry name" value="RESPONSE_REGULATORY"/>
    <property type="match status" value="1"/>
</dbReference>
<feature type="domain" description="Response regulatory" evidence="3">
    <location>
        <begin position="7"/>
        <end position="124"/>
    </location>
</feature>
<dbReference type="Proteomes" id="UP001595477">
    <property type="component" value="Unassembled WGS sequence"/>
</dbReference>
<dbReference type="SUPFAM" id="SSF52172">
    <property type="entry name" value="CheY-like"/>
    <property type="match status" value="1"/>
</dbReference>
<evidence type="ECO:0000256" key="2">
    <source>
        <dbReference type="PROSITE-ProRule" id="PRU00169"/>
    </source>
</evidence>
<dbReference type="Pfam" id="PF00072">
    <property type="entry name" value="Response_reg"/>
    <property type="match status" value="1"/>
</dbReference>
<gene>
    <name evidence="4" type="ORF">ACFOEW_02570</name>
</gene>
<organism evidence="4 5">
    <name type="scientific">Alteromonas oceani</name>
    <dbReference type="NCBI Taxonomy" id="2071609"/>
    <lineage>
        <taxon>Bacteria</taxon>
        <taxon>Pseudomonadati</taxon>
        <taxon>Pseudomonadota</taxon>
        <taxon>Gammaproteobacteria</taxon>
        <taxon>Alteromonadales</taxon>
        <taxon>Alteromonadaceae</taxon>
        <taxon>Alteromonas/Salinimonas group</taxon>
        <taxon>Alteromonas</taxon>
    </lineage>
</organism>
<reference evidence="5" key="1">
    <citation type="journal article" date="2019" name="Int. J. Syst. Evol. Microbiol.">
        <title>The Global Catalogue of Microorganisms (GCM) 10K type strain sequencing project: providing services to taxonomists for standard genome sequencing and annotation.</title>
        <authorList>
            <consortium name="The Broad Institute Genomics Platform"/>
            <consortium name="The Broad Institute Genome Sequencing Center for Infectious Disease"/>
            <person name="Wu L."/>
            <person name="Ma J."/>
        </authorList>
    </citation>
    <scope>NUCLEOTIDE SEQUENCE [LARGE SCALE GENOMIC DNA]</scope>
    <source>
        <strain evidence="5">KCTC 52449</strain>
    </source>
</reference>
<keyword evidence="1" id="KW-0597">Phosphoprotein</keyword>